<dbReference type="SUPFAM" id="SSF88946">
    <property type="entry name" value="Sigma2 domain of RNA polymerase sigma factors"/>
    <property type="match status" value="1"/>
</dbReference>
<dbReference type="EMBL" id="LR796189">
    <property type="protein sequence ID" value="CAB4125403.1"/>
    <property type="molecule type" value="Genomic_DNA"/>
</dbReference>
<dbReference type="GO" id="GO:0006352">
    <property type="term" value="P:DNA-templated transcription initiation"/>
    <property type="evidence" value="ECO:0007669"/>
    <property type="project" value="InterPro"/>
</dbReference>
<dbReference type="Gene3D" id="1.10.1740.10">
    <property type="match status" value="1"/>
</dbReference>
<evidence type="ECO:0000256" key="1">
    <source>
        <dbReference type="SAM" id="MobiDB-lite"/>
    </source>
</evidence>
<organism evidence="2">
    <name type="scientific">uncultured Caudovirales phage</name>
    <dbReference type="NCBI Taxonomy" id="2100421"/>
    <lineage>
        <taxon>Viruses</taxon>
        <taxon>Duplodnaviria</taxon>
        <taxon>Heunggongvirae</taxon>
        <taxon>Uroviricota</taxon>
        <taxon>Caudoviricetes</taxon>
        <taxon>Peduoviridae</taxon>
        <taxon>Maltschvirus</taxon>
        <taxon>Maltschvirus maltsch</taxon>
    </lineage>
</organism>
<name>A0A6J5KWW3_9CAUD</name>
<feature type="region of interest" description="Disordered" evidence="1">
    <location>
        <begin position="105"/>
        <end position="128"/>
    </location>
</feature>
<evidence type="ECO:0000313" key="2">
    <source>
        <dbReference type="EMBL" id="CAB4125403.1"/>
    </source>
</evidence>
<gene>
    <name evidence="2" type="ORF">UFOVP53_129</name>
</gene>
<protein>
    <submittedName>
        <fullName evidence="2">Uncharacterized protein</fullName>
    </submittedName>
</protein>
<dbReference type="InterPro" id="IPR013325">
    <property type="entry name" value="RNA_pol_sigma_r2"/>
</dbReference>
<dbReference type="GO" id="GO:0003700">
    <property type="term" value="F:DNA-binding transcription factor activity"/>
    <property type="evidence" value="ECO:0007669"/>
    <property type="project" value="InterPro"/>
</dbReference>
<sequence length="128" mass="14389">MSIKKPEDHFNDMMIEWAPKINFHAKNTATQYGVDPEDLVSEVGHSALWHAIHTYDPNNISEHTNKPTSFKTHAEHTIKNAMRNYASKLSGGVSQNIKQQAAQFKEPAVVPSVKEIDPTGYVPQPPKR</sequence>
<proteinExistence type="predicted"/>
<reference evidence="2" key="1">
    <citation type="submission" date="2020-04" db="EMBL/GenBank/DDBJ databases">
        <authorList>
            <person name="Chiriac C."/>
            <person name="Salcher M."/>
            <person name="Ghai R."/>
            <person name="Kavagutti S V."/>
        </authorList>
    </citation>
    <scope>NUCLEOTIDE SEQUENCE</scope>
</reference>
<accession>A0A6J5KWW3</accession>